<comment type="caution">
    <text evidence="2">The sequence shown here is derived from an EMBL/GenBank/DDBJ whole genome shotgun (WGS) entry which is preliminary data.</text>
</comment>
<organism evidence="2 3">
    <name type="scientific">Solea senegalensis</name>
    <name type="common">Senegalese sole</name>
    <dbReference type="NCBI Taxonomy" id="28829"/>
    <lineage>
        <taxon>Eukaryota</taxon>
        <taxon>Metazoa</taxon>
        <taxon>Chordata</taxon>
        <taxon>Craniata</taxon>
        <taxon>Vertebrata</taxon>
        <taxon>Euteleostomi</taxon>
        <taxon>Actinopterygii</taxon>
        <taxon>Neopterygii</taxon>
        <taxon>Teleostei</taxon>
        <taxon>Neoteleostei</taxon>
        <taxon>Acanthomorphata</taxon>
        <taxon>Carangaria</taxon>
        <taxon>Pleuronectiformes</taxon>
        <taxon>Pleuronectoidei</taxon>
        <taxon>Soleidae</taxon>
        <taxon>Solea</taxon>
    </lineage>
</organism>
<accession>A0AAV6RJ51</accession>
<keyword evidence="3" id="KW-1185">Reference proteome</keyword>
<protein>
    <submittedName>
        <fullName evidence="2">Uncharacterized protein</fullName>
    </submittedName>
</protein>
<reference evidence="2 3" key="1">
    <citation type="journal article" date="2021" name="Sci. Rep.">
        <title>Chromosome anchoring in Senegalese sole (Solea senegalensis) reveals sex-associated markers and genome rearrangements in flatfish.</title>
        <authorList>
            <person name="Guerrero-Cozar I."/>
            <person name="Gomez-Garrido J."/>
            <person name="Berbel C."/>
            <person name="Martinez-Blanch J.F."/>
            <person name="Alioto T."/>
            <person name="Claros M.G."/>
            <person name="Gagnaire P.A."/>
            <person name="Manchado M."/>
        </authorList>
    </citation>
    <scope>NUCLEOTIDE SEQUENCE [LARGE SCALE GENOMIC DNA]</scope>
    <source>
        <strain evidence="2">Sse05_10M</strain>
    </source>
</reference>
<feature type="compositionally biased region" description="Basic and acidic residues" evidence="1">
    <location>
        <begin position="59"/>
        <end position="69"/>
    </location>
</feature>
<dbReference type="Proteomes" id="UP000693946">
    <property type="component" value="Linkage Group LG2"/>
</dbReference>
<dbReference type="EMBL" id="JAGKHQ010000012">
    <property type="protein sequence ID" value="KAG7504046.1"/>
    <property type="molecule type" value="Genomic_DNA"/>
</dbReference>
<dbReference type="AlphaFoldDB" id="A0AAV6RJ51"/>
<evidence type="ECO:0000313" key="3">
    <source>
        <dbReference type="Proteomes" id="UP000693946"/>
    </source>
</evidence>
<feature type="region of interest" description="Disordered" evidence="1">
    <location>
        <begin position="48"/>
        <end position="69"/>
    </location>
</feature>
<gene>
    <name evidence="2" type="ORF">JOB18_049713</name>
</gene>
<sequence length="69" mass="7628">MPSDVNCDIFSESEVLNKSISNLLQLTLSCGLSGFVLSEYQAITTRPSPQETKMTIMSRRMDTERTPGA</sequence>
<evidence type="ECO:0000256" key="1">
    <source>
        <dbReference type="SAM" id="MobiDB-lite"/>
    </source>
</evidence>
<proteinExistence type="predicted"/>
<name>A0AAV6RJ51_SOLSE</name>
<evidence type="ECO:0000313" key="2">
    <source>
        <dbReference type="EMBL" id="KAG7504046.1"/>
    </source>
</evidence>